<name>A0A1J5PNL1_9ZZZZ</name>
<sequence>MWNAFINRHFQHFGVNHQQPHIVRFGLVQQAQNHGVDTDRLARTRGAGHQHVRHLGQVGQHRVANNVLAQAHGQHGFGFVVNFGAQNFGQLDGLPLGVGQFQRHGGFARNGLHHTDRYQTQTARQILGQANDLRAFDPGGRLNFIAGNDRARLCQHHVDLDTKVLESFLDHAAGHLQRLGINRFLARLRRIKQINLRQLAVKNILEQRFLPLFGHPRALGQVSDHRLHHHHRFGRMDRRVLLPLIDQHVLAFLRRLLPQDSIFLPLHFFAPALNPGKQPGTHALCQLHPGKIKNQC</sequence>
<organism evidence="1">
    <name type="scientific">mine drainage metagenome</name>
    <dbReference type="NCBI Taxonomy" id="410659"/>
    <lineage>
        <taxon>unclassified sequences</taxon>
        <taxon>metagenomes</taxon>
        <taxon>ecological metagenomes</taxon>
    </lineage>
</organism>
<protein>
    <submittedName>
        <fullName evidence="1">Uncharacterized protein</fullName>
    </submittedName>
</protein>
<reference evidence="1" key="1">
    <citation type="submission" date="2016-10" db="EMBL/GenBank/DDBJ databases">
        <title>Sequence of Gallionella enrichment culture.</title>
        <authorList>
            <person name="Poehlein A."/>
            <person name="Muehling M."/>
            <person name="Daniel R."/>
        </authorList>
    </citation>
    <scope>NUCLEOTIDE SEQUENCE</scope>
</reference>
<evidence type="ECO:0000313" key="1">
    <source>
        <dbReference type="EMBL" id="OIQ73089.1"/>
    </source>
</evidence>
<dbReference type="AlphaFoldDB" id="A0A1J5PNL1"/>
<dbReference type="EMBL" id="MLJW01003006">
    <property type="protein sequence ID" value="OIQ73089.1"/>
    <property type="molecule type" value="Genomic_DNA"/>
</dbReference>
<gene>
    <name evidence="1" type="ORF">GALL_452770</name>
</gene>
<accession>A0A1J5PNL1</accession>
<proteinExistence type="predicted"/>
<dbReference type="AntiFam" id="ANF00158">
    <property type="entry name" value="Shadow ORF (opposite ftsK2)"/>
</dbReference>
<comment type="caution">
    <text evidence="1">The sequence shown here is derived from an EMBL/GenBank/DDBJ whole genome shotgun (WGS) entry which is preliminary data.</text>
</comment>